<protein>
    <recommendedName>
        <fullName evidence="4">protein-tyrosine-phosphatase</fullName>
        <ecNumber evidence="4">3.1.3.48</ecNumber>
    </recommendedName>
</protein>
<dbReference type="InterPro" id="IPR012265">
    <property type="entry name" value="Ptpn1/Ptpn2"/>
</dbReference>
<dbReference type="SMART" id="SM00194">
    <property type="entry name" value="PTPc"/>
    <property type="match status" value="1"/>
</dbReference>
<dbReference type="PROSITE" id="PS50055">
    <property type="entry name" value="TYR_PHOSPHATASE_PTP"/>
    <property type="match status" value="1"/>
</dbReference>
<comment type="subcellular location">
    <subcellularLocation>
        <location evidence="2">Endomembrane system</location>
    </subcellularLocation>
    <subcellularLocation>
        <location evidence="1">Endoplasmic reticulum</location>
    </subcellularLocation>
</comment>
<dbReference type="Proteomes" id="UP000085678">
    <property type="component" value="Unplaced"/>
</dbReference>
<comment type="similarity">
    <text evidence="3">Belongs to the protein-tyrosine phosphatase family. Non-receptor class 1 subfamily.</text>
</comment>
<feature type="binding site" evidence="11">
    <location>
        <position position="274"/>
    </location>
    <ligand>
        <name>substrate</name>
    </ligand>
</feature>
<dbReference type="PROSITE" id="PS00383">
    <property type="entry name" value="TYR_PHOSPHATASE_1"/>
    <property type="match status" value="1"/>
</dbReference>
<name>A0A1S3HKT9_LINAN</name>
<dbReference type="KEGG" id="lak:106155372"/>
<dbReference type="InParanoid" id="A0A1S3HKT9"/>
<keyword evidence="16" id="KW-1185">Reference proteome</keyword>
<evidence type="ECO:0000256" key="8">
    <source>
        <dbReference type="ARBA" id="ARBA00022912"/>
    </source>
</evidence>
<keyword evidence="7" id="KW-0256">Endoplasmic reticulum</keyword>
<keyword evidence="5" id="KW-0597">Phosphoprotein</keyword>
<dbReference type="PIRSF" id="PIRSF000926">
    <property type="entry name" value="Tyr-Ptase_nr1"/>
    <property type="match status" value="1"/>
</dbReference>
<evidence type="ECO:0000259" key="14">
    <source>
        <dbReference type="PROSITE" id="PS50055"/>
    </source>
</evidence>
<evidence type="ECO:0000256" key="1">
    <source>
        <dbReference type="ARBA" id="ARBA00004240"/>
    </source>
</evidence>
<dbReference type="PRINTS" id="PR00700">
    <property type="entry name" value="PRTYPHPHTASE"/>
</dbReference>
<dbReference type="SUPFAM" id="SSF52799">
    <property type="entry name" value="(Phosphotyrosine protein) phosphatases II"/>
    <property type="match status" value="1"/>
</dbReference>
<dbReference type="OMA" id="EYTCNES"/>
<evidence type="ECO:0000256" key="10">
    <source>
        <dbReference type="PIRSR" id="PIRSR000926-1"/>
    </source>
</evidence>
<dbReference type="RefSeq" id="XP_013385624.1">
    <property type="nucleotide sequence ID" value="XM_013530170.1"/>
</dbReference>
<keyword evidence="6" id="KW-0378">Hydrolase</keyword>
<feature type="compositionally biased region" description="Basic and acidic residues" evidence="12">
    <location>
        <begin position="386"/>
        <end position="404"/>
    </location>
</feature>
<dbReference type="GO" id="GO:0019901">
    <property type="term" value="F:protein kinase binding"/>
    <property type="evidence" value="ECO:0007669"/>
    <property type="project" value="TreeGrafter"/>
</dbReference>
<dbReference type="GO" id="GO:0005634">
    <property type="term" value="C:nucleus"/>
    <property type="evidence" value="ECO:0007669"/>
    <property type="project" value="TreeGrafter"/>
</dbReference>
<dbReference type="InterPro" id="IPR016130">
    <property type="entry name" value="Tyr_Pase_AS"/>
</dbReference>
<evidence type="ECO:0000256" key="12">
    <source>
        <dbReference type="SAM" id="MobiDB-lite"/>
    </source>
</evidence>
<feature type="binding site" evidence="11">
    <location>
        <position position="193"/>
    </location>
    <ligand>
        <name>substrate</name>
    </ligand>
</feature>
<keyword evidence="8" id="KW-0904">Protein phosphatase</keyword>
<dbReference type="STRING" id="7574.A0A1S3HKT9"/>
<feature type="binding site" evidence="11">
    <location>
        <begin position="227"/>
        <end position="233"/>
    </location>
    <ligand>
        <name>substrate</name>
    </ligand>
</feature>
<proteinExistence type="inferred from homology"/>
<dbReference type="EC" id="3.1.3.48" evidence="4"/>
<evidence type="ECO:0000313" key="16">
    <source>
        <dbReference type="Proteomes" id="UP000085678"/>
    </source>
</evidence>
<evidence type="ECO:0000256" key="9">
    <source>
        <dbReference type="ARBA" id="ARBA00023136"/>
    </source>
</evidence>
<dbReference type="InterPro" id="IPR051985">
    <property type="entry name" value="NR_tyrosine_phosphatase"/>
</dbReference>
<evidence type="ECO:0000256" key="6">
    <source>
        <dbReference type="ARBA" id="ARBA00022801"/>
    </source>
</evidence>
<organism evidence="16 17">
    <name type="scientific">Lingula anatina</name>
    <name type="common">Brachiopod</name>
    <name type="synonym">Lingula unguis</name>
    <dbReference type="NCBI Taxonomy" id="7574"/>
    <lineage>
        <taxon>Eukaryota</taxon>
        <taxon>Metazoa</taxon>
        <taxon>Spiralia</taxon>
        <taxon>Lophotrochozoa</taxon>
        <taxon>Brachiopoda</taxon>
        <taxon>Linguliformea</taxon>
        <taxon>Lingulata</taxon>
        <taxon>Lingulida</taxon>
        <taxon>Linguloidea</taxon>
        <taxon>Lingulidae</taxon>
        <taxon>Lingula</taxon>
    </lineage>
</organism>
<evidence type="ECO:0000256" key="13">
    <source>
        <dbReference type="SAM" id="Phobius"/>
    </source>
</evidence>
<feature type="active site" description="Phosphocysteine intermediate" evidence="10">
    <location>
        <position position="227"/>
    </location>
</feature>
<keyword evidence="13" id="KW-0812">Transmembrane</keyword>
<keyword evidence="13" id="KW-1133">Transmembrane helix</keyword>
<feature type="domain" description="Tyrosine-protein phosphatase" evidence="14">
    <location>
        <begin position="19"/>
        <end position="289"/>
    </location>
</feature>
<dbReference type="GO" id="GO:0005783">
    <property type="term" value="C:endoplasmic reticulum"/>
    <property type="evidence" value="ECO:0007669"/>
    <property type="project" value="UniProtKB-SubCell"/>
</dbReference>
<dbReference type="GeneID" id="106155372"/>
<evidence type="ECO:0000256" key="3">
    <source>
        <dbReference type="ARBA" id="ARBA00009701"/>
    </source>
</evidence>
<dbReference type="InterPro" id="IPR000242">
    <property type="entry name" value="PTP_cat"/>
</dbReference>
<evidence type="ECO:0000256" key="7">
    <source>
        <dbReference type="ARBA" id="ARBA00022824"/>
    </source>
</evidence>
<feature type="domain" description="Tyrosine specific protein phosphatases" evidence="15">
    <location>
        <begin position="204"/>
        <end position="280"/>
    </location>
</feature>
<dbReference type="PROSITE" id="PS50056">
    <property type="entry name" value="TYR_PHOSPHATASE_2"/>
    <property type="match status" value="1"/>
</dbReference>
<dbReference type="AlphaFoldDB" id="A0A1S3HKT9"/>
<evidence type="ECO:0000259" key="15">
    <source>
        <dbReference type="PROSITE" id="PS50056"/>
    </source>
</evidence>
<gene>
    <name evidence="17" type="primary">LOC106155372</name>
</gene>
<reference evidence="17" key="1">
    <citation type="submission" date="2025-08" db="UniProtKB">
        <authorList>
            <consortium name="RefSeq"/>
        </authorList>
    </citation>
    <scope>IDENTIFICATION</scope>
    <source>
        <tissue evidence="17">Gonads</tissue>
    </source>
</reference>
<keyword evidence="9 13" id="KW-0472">Membrane</keyword>
<sequence length="471" mass="53665">MSSTSLIGLFEDYDRNGSWGIEYERIRNESALNREFEFTAKHARNPENRNRNRYRDVSPYDHSRVVLKSGTNDYINASLVEAPQANRRYILTQGPLPNTSGHFWQMVWEQNSKAVLMLNRVIEKGTVKCSQYFPIGEEQGGQDAMIFNDVNIKVTYCGEQRASYYTVRTLEIEHLIEGAVRQVLQFHYTTWPDFGVPQSSAAFLNFLIAVRQSGALEADVGPAVIHCSAGIGRSGTFCLVDTCLVLIEQSRDPDSVDVRSVLLDMRKYRMGLIQTADQLRFSYMAIIEGARRIMEGTLYTMFEEEFAELSQGSVSDDDTPPAPPRRHSSLSAQLKEDITLNGSYHSEGLIADQGWEDSDSDDEPPPLPPRRIRPVEEANAVSSPSSEKEDEHFQNTGMEKKSDPTGDAPAEIRRRKREERLKSTADQIERMKRKQREHELRKQRRSWLKPICIGLVALAGGYLLYRYFIGY</sequence>
<dbReference type="OrthoDB" id="9450131at2759"/>
<feature type="region of interest" description="Disordered" evidence="12">
    <location>
        <begin position="310"/>
        <end position="332"/>
    </location>
</feature>
<feature type="compositionally biased region" description="Acidic residues" evidence="12">
    <location>
        <begin position="354"/>
        <end position="364"/>
    </location>
</feature>
<dbReference type="GO" id="GO:0070373">
    <property type="term" value="P:negative regulation of ERK1 and ERK2 cascade"/>
    <property type="evidence" value="ECO:0007669"/>
    <property type="project" value="TreeGrafter"/>
</dbReference>
<dbReference type="Gene3D" id="3.90.190.10">
    <property type="entry name" value="Protein tyrosine phosphatase superfamily"/>
    <property type="match status" value="1"/>
</dbReference>
<dbReference type="Pfam" id="PF00102">
    <property type="entry name" value="Y_phosphatase"/>
    <property type="match status" value="1"/>
</dbReference>
<dbReference type="FunCoup" id="A0A1S3HKT9">
    <property type="interactions" value="2202"/>
</dbReference>
<dbReference type="CDD" id="cd14545">
    <property type="entry name" value="PTPc-N1_2"/>
    <property type="match status" value="1"/>
</dbReference>
<feature type="transmembrane region" description="Helical" evidence="13">
    <location>
        <begin position="446"/>
        <end position="465"/>
    </location>
</feature>
<evidence type="ECO:0000256" key="5">
    <source>
        <dbReference type="ARBA" id="ARBA00022553"/>
    </source>
</evidence>
<dbReference type="PANTHER" id="PTHR46047:SF3">
    <property type="entry name" value="TYROSINE-PROTEIN PHOSPHATASE NON-RECEPTOR TYPE 61F"/>
    <property type="match status" value="1"/>
</dbReference>
<dbReference type="PANTHER" id="PTHR46047">
    <property type="entry name" value="TYROSINE-PROTEIN PHOSPHATASE NON-RECEPTOR TYPE 61F"/>
    <property type="match status" value="1"/>
</dbReference>
<accession>A0A1S3HKT9</accession>
<dbReference type="InterPro" id="IPR029021">
    <property type="entry name" value="Prot-tyrosine_phosphatase-like"/>
</dbReference>
<evidence type="ECO:0000256" key="11">
    <source>
        <dbReference type="PIRSR" id="PIRSR000926-2"/>
    </source>
</evidence>
<dbReference type="InterPro" id="IPR003595">
    <property type="entry name" value="Tyr_Pase_cat"/>
</dbReference>
<evidence type="ECO:0000313" key="17">
    <source>
        <dbReference type="RefSeq" id="XP_013385624.1"/>
    </source>
</evidence>
<evidence type="ECO:0000256" key="2">
    <source>
        <dbReference type="ARBA" id="ARBA00004308"/>
    </source>
</evidence>
<dbReference type="InterPro" id="IPR000387">
    <property type="entry name" value="Tyr_Pase_dom"/>
</dbReference>
<dbReference type="GO" id="GO:0046426">
    <property type="term" value="P:negative regulation of receptor signaling pathway via JAK-STAT"/>
    <property type="evidence" value="ECO:0007669"/>
    <property type="project" value="TreeGrafter"/>
</dbReference>
<dbReference type="GO" id="GO:0004726">
    <property type="term" value="F:non-membrane spanning protein tyrosine phosphatase activity"/>
    <property type="evidence" value="ECO:0007669"/>
    <property type="project" value="TreeGrafter"/>
</dbReference>
<dbReference type="SMART" id="SM00404">
    <property type="entry name" value="PTPc_motif"/>
    <property type="match status" value="1"/>
</dbReference>
<feature type="region of interest" description="Disordered" evidence="12">
    <location>
        <begin position="353"/>
        <end position="420"/>
    </location>
</feature>
<evidence type="ECO:0000256" key="4">
    <source>
        <dbReference type="ARBA" id="ARBA00013064"/>
    </source>
</evidence>